<feature type="transmembrane region" description="Helical" evidence="7">
    <location>
        <begin position="362"/>
        <end position="382"/>
    </location>
</feature>
<dbReference type="GO" id="GO:0005886">
    <property type="term" value="C:plasma membrane"/>
    <property type="evidence" value="ECO:0007669"/>
    <property type="project" value="UniProtKB-SubCell"/>
</dbReference>
<reference evidence="8" key="1">
    <citation type="submission" date="2020-11" db="EMBL/GenBank/DDBJ databases">
        <authorList>
            <person name="Kim M.K."/>
        </authorList>
    </citation>
    <scope>NUCLEOTIDE SEQUENCE</scope>
    <source>
        <strain evidence="8">BT350</strain>
    </source>
</reference>
<dbReference type="AlphaFoldDB" id="A0A931BN24"/>
<sequence length="689" mass="74350">MPQPTWREVVFSIKTFGAAMLALYIAFILELTQPSWAMLTVFVVSQPITGMVVAKSLFRVTGTVVGATMALVLVGAFAQIGPFFLASLALWIGLCTFVAVMLRDAPAAYGAMLSGYTAAIIGIPAALAPDTAFDYAVGRCLEIILGIGCATLVSQLVFPRRAGEALRISVDATLVAAARWVGDVLRGEGEEERTFTDQRKMIADVIALDALRVYANFDTPSVRAAGNVARHLQGQVLTLLSLLVSINDRVALLRSNAAAKQEALQPLLSETADLLDRDDPLQPSVEFSTEIVALQRKIMQALPSFDELVRDHRNILVRNILIRLRDALGTWQRVLDLRDSLYAGRPLKMPEAAPSSSRYRDVTLALVAGAISTVTVLIASAFWVATGWPHGSTAVIYSGIMCSILASLDDPATAAENFLRMTLISAVAAAIYLFAIFPKIDDFPSLVVVLLPFYLPFGVLLALPRIGTQVTPLGLNLVALMSLSNISMQTDMAAYINSASALLAGIVASILSFRLLRPLGTEWTVRRIRRGILQDLERIAGTTAPVDISRFASRMFDRINALFWRLDMGQPDQRATMRSALSALRIGFNILNLKATKASLPSTVSRSIDQVLAALATHFGDLKDGVSRTTTLPEIDHAAAVLLEEAGPAGEDILTALVALGSALHRHQDFFDVARPHIVPDALRSEAPA</sequence>
<dbReference type="PANTHER" id="PTHR30509:SF9">
    <property type="entry name" value="MULTIDRUG RESISTANCE PROTEIN MDTO"/>
    <property type="match status" value="1"/>
</dbReference>
<dbReference type="PANTHER" id="PTHR30509">
    <property type="entry name" value="P-HYDROXYBENZOIC ACID EFFLUX PUMP SUBUNIT-RELATED"/>
    <property type="match status" value="1"/>
</dbReference>
<accession>A0A931BN24</accession>
<evidence type="ECO:0000256" key="3">
    <source>
        <dbReference type="ARBA" id="ARBA00022475"/>
    </source>
</evidence>
<feature type="transmembrane region" description="Helical" evidence="7">
    <location>
        <begin position="35"/>
        <end position="53"/>
    </location>
</feature>
<organism evidence="8 9">
    <name type="scientific">Microvirga alba</name>
    <dbReference type="NCBI Taxonomy" id="2791025"/>
    <lineage>
        <taxon>Bacteria</taxon>
        <taxon>Pseudomonadati</taxon>
        <taxon>Pseudomonadota</taxon>
        <taxon>Alphaproteobacteria</taxon>
        <taxon>Hyphomicrobiales</taxon>
        <taxon>Methylobacteriaceae</taxon>
        <taxon>Microvirga</taxon>
    </lineage>
</organism>
<evidence type="ECO:0000256" key="1">
    <source>
        <dbReference type="ARBA" id="ARBA00004651"/>
    </source>
</evidence>
<feature type="transmembrane region" description="Helical" evidence="7">
    <location>
        <begin position="135"/>
        <end position="158"/>
    </location>
</feature>
<name>A0A931BN24_9HYPH</name>
<dbReference type="InterPro" id="IPR006726">
    <property type="entry name" value="PHBA_efflux_AaeB/fusaric-R"/>
</dbReference>
<dbReference type="Proteomes" id="UP000599312">
    <property type="component" value="Unassembled WGS sequence"/>
</dbReference>
<keyword evidence="3" id="KW-1003">Cell membrane</keyword>
<evidence type="ECO:0000256" key="2">
    <source>
        <dbReference type="ARBA" id="ARBA00022448"/>
    </source>
</evidence>
<protein>
    <submittedName>
        <fullName evidence="8">FUSC family protein</fullName>
    </submittedName>
</protein>
<comment type="subcellular location">
    <subcellularLocation>
        <location evidence="1">Cell membrane</location>
        <topology evidence="1">Multi-pass membrane protein</topology>
    </subcellularLocation>
</comment>
<evidence type="ECO:0000313" key="8">
    <source>
        <dbReference type="EMBL" id="MBF9234271.1"/>
    </source>
</evidence>
<proteinExistence type="predicted"/>
<evidence type="ECO:0000313" key="9">
    <source>
        <dbReference type="Proteomes" id="UP000599312"/>
    </source>
</evidence>
<keyword evidence="6 7" id="KW-0472">Membrane</keyword>
<gene>
    <name evidence="8" type="ORF">I2H38_12900</name>
</gene>
<keyword evidence="5 7" id="KW-1133">Transmembrane helix</keyword>
<feature type="transmembrane region" description="Helical" evidence="7">
    <location>
        <begin position="494"/>
        <end position="516"/>
    </location>
</feature>
<dbReference type="Pfam" id="PF04632">
    <property type="entry name" value="FUSC"/>
    <property type="match status" value="1"/>
</dbReference>
<comment type="caution">
    <text evidence="8">The sequence shown here is derived from an EMBL/GenBank/DDBJ whole genome shotgun (WGS) entry which is preliminary data.</text>
</comment>
<dbReference type="RefSeq" id="WP_196272270.1">
    <property type="nucleotide sequence ID" value="NZ_JADQDO010000006.1"/>
</dbReference>
<dbReference type="EMBL" id="JADQDO010000006">
    <property type="protein sequence ID" value="MBF9234271.1"/>
    <property type="molecule type" value="Genomic_DNA"/>
</dbReference>
<evidence type="ECO:0000256" key="5">
    <source>
        <dbReference type="ARBA" id="ARBA00022989"/>
    </source>
</evidence>
<evidence type="ECO:0000256" key="6">
    <source>
        <dbReference type="ARBA" id="ARBA00023136"/>
    </source>
</evidence>
<feature type="transmembrane region" description="Helical" evidence="7">
    <location>
        <begin position="9"/>
        <end position="29"/>
    </location>
</feature>
<evidence type="ECO:0000256" key="4">
    <source>
        <dbReference type="ARBA" id="ARBA00022692"/>
    </source>
</evidence>
<feature type="transmembrane region" description="Helical" evidence="7">
    <location>
        <begin position="443"/>
        <end position="463"/>
    </location>
</feature>
<dbReference type="GO" id="GO:0022857">
    <property type="term" value="F:transmembrane transporter activity"/>
    <property type="evidence" value="ECO:0007669"/>
    <property type="project" value="InterPro"/>
</dbReference>
<feature type="transmembrane region" description="Helical" evidence="7">
    <location>
        <begin position="418"/>
        <end position="437"/>
    </location>
</feature>
<feature type="transmembrane region" description="Helical" evidence="7">
    <location>
        <begin position="109"/>
        <end position="129"/>
    </location>
</feature>
<keyword evidence="2" id="KW-0813">Transport</keyword>
<evidence type="ECO:0000256" key="7">
    <source>
        <dbReference type="SAM" id="Phobius"/>
    </source>
</evidence>
<keyword evidence="9" id="KW-1185">Reference proteome</keyword>
<feature type="transmembrane region" description="Helical" evidence="7">
    <location>
        <begin position="388"/>
        <end position="406"/>
    </location>
</feature>
<keyword evidence="4 7" id="KW-0812">Transmembrane</keyword>